<gene>
    <name evidence="1" type="ORF">P5673_029891</name>
</gene>
<sequence>MQFESVNHGLSGFVHSPHIIIKLKVPDVKAGDIHDTSLSTESVFCKFCWLVGLPLRKLLDPE</sequence>
<organism evidence="1 2">
    <name type="scientific">Acropora cervicornis</name>
    <name type="common">Staghorn coral</name>
    <dbReference type="NCBI Taxonomy" id="6130"/>
    <lineage>
        <taxon>Eukaryota</taxon>
        <taxon>Metazoa</taxon>
        <taxon>Cnidaria</taxon>
        <taxon>Anthozoa</taxon>
        <taxon>Hexacorallia</taxon>
        <taxon>Scleractinia</taxon>
        <taxon>Astrocoeniina</taxon>
        <taxon>Acroporidae</taxon>
        <taxon>Acropora</taxon>
    </lineage>
</organism>
<dbReference type="Proteomes" id="UP001249851">
    <property type="component" value="Unassembled WGS sequence"/>
</dbReference>
<accession>A0AAD9PV53</accession>
<comment type="caution">
    <text evidence="1">The sequence shown here is derived from an EMBL/GenBank/DDBJ whole genome shotgun (WGS) entry which is preliminary data.</text>
</comment>
<protein>
    <submittedName>
        <fullName evidence="1">Uncharacterized protein</fullName>
    </submittedName>
</protein>
<reference evidence="1" key="2">
    <citation type="journal article" date="2023" name="Science">
        <title>Genomic signatures of disease resistance in endangered staghorn corals.</title>
        <authorList>
            <person name="Vollmer S.V."/>
            <person name="Selwyn J.D."/>
            <person name="Despard B.A."/>
            <person name="Roesel C.L."/>
        </authorList>
    </citation>
    <scope>NUCLEOTIDE SEQUENCE</scope>
    <source>
        <strain evidence="1">K2</strain>
    </source>
</reference>
<name>A0AAD9PV53_ACRCE</name>
<evidence type="ECO:0000313" key="1">
    <source>
        <dbReference type="EMBL" id="KAK2549638.1"/>
    </source>
</evidence>
<dbReference type="EMBL" id="JARQWQ010000123">
    <property type="protein sequence ID" value="KAK2549638.1"/>
    <property type="molecule type" value="Genomic_DNA"/>
</dbReference>
<evidence type="ECO:0000313" key="2">
    <source>
        <dbReference type="Proteomes" id="UP001249851"/>
    </source>
</evidence>
<keyword evidence="2" id="KW-1185">Reference proteome</keyword>
<reference evidence="1" key="1">
    <citation type="journal article" date="2023" name="G3 (Bethesda)">
        <title>Whole genome assembly and annotation of the endangered Caribbean coral Acropora cervicornis.</title>
        <authorList>
            <person name="Selwyn J.D."/>
            <person name="Vollmer S.V."/>
        </authorList>
    </citation>
    <scope>NUCLEOTIDE SEQUENCE</scope>
    <source>
        <strain evidence="1">K2</strain>
    </source>
</reference>
<proteinExistence type="predicted"/>
<dbReference type="AlphaFoldDB" id="A0AAD9PV53"/>